<feature type="domain" description="F-box" evidence="1">
    <location>
        <begin position="15"/>
        <end position="68"/>
    </location>
</feature>
<sequence>MSDDAWFHNAHENQQAPLLKLPEDVLLNIFIMLRDWDCKPRTAMIRLTHVCQEWRYIAIAAPLLWTRLLSSYHPDWTTAALQRARMAPIEVELDFLEGDCVTDLSEALLQHISHTSKLDMYGSCDHLNKAQELIPTVDATQLEELMIWCSSHKREVFEPTRSFVLSPTTFRQTHRLRRLYLYYVDIDFNSPLLQNLTTLDLAYLSPEAVPIWSKLLEVLRAMPLLEDLRLQHVFTPSDAPAALISSLKPFWLHSLHSISIECSTTSQLFVFLTFVLFPRLRYFHLQWNANDLGPNSTVIFNSIARAVYAQQLGGIFETLEVHQRVDSGHLCLRAFSIERSVLTVAVPRSPVEIGEAHVITDFIDVLCMPNLTSFKLEVDDEYGHDALLRLADKLPLLENLTVGNVTAFNFVDILGMEPLTPQSESLPQTCLPSLETITWIGGGFSGREKWVDEAAVGILARRQEHGVGVKSLEFGEVENLSPGLVALFERGVPKVVVRNPDS</sequence>
<reference evidence="2 3" key="1">
    <citation type="journal article" date="2020" name="ISME J.">
        <title>Uncovering the hidden diversity of litter-decomposition mechanisms in mushroom-forming fungi.</title>
        <authorList>
            <person name="Floudas D."/>
            <person name="Bentzer J."/>
            <person name="Ahren D."/>
            <person name="Johansson T."/>
            <person name="Persson P."/>
            <person name="Tunlid A."/>
        </authorList>
    </citation>
    <scope>NUCLEOTIDE SEQUENCE [LARGE SCALE GENOMIC DNA]</scope>
    <source>
        <strain evidence="2 3">CBS 101986</strain>
    </source>
</reference>
<dbReference type="AlphaFoldDB" id="A0A8H5B5G1"/>
<dbReference type="InterPro" id="IPR036047">
    <property type="entry name" value="F-box-like_dom_sf"/>
</dbReference>
<proteinExistence type="predicted"/>
<accession>A0A8H5B5G1</accession>
<dbReference type="SUPFAM" id="SSF81383">
    <property type="entry name" value="F-box domain"/>
    <property type="match status" value="1"/>
</dbReference>
<evidence type="ECO:0000313" key="3">
    <source>
        <dbReference type="Proteomes" id="UP000567179"/>
    </source>
</evidence>
<gene>
    <name evidence="2" type="ORF">D9619_006186</name>
</gene>
<dbReference type="EMBL" id="JAACJJ010000042">
    <property type="protein sequence ID" value="KAF5316388.1"/>
    <property type="molecule type" value="Genomic_DNA"/>
</dbReference>
<protein>
    <recommendedName>
        <fullName evidence="1">F-box domain-containing protein</fullName>
    </recommendedName>
</protein>
<dbReference type="InterPro" id="IPR032675">
    <property type="entry name" value="LRR_dom_sf"/>
</dbReference>
<dbReference type="SUPFAM" id="SSF52047">
    <property type="entry name" value="RNI-like"/>
    <property type="match status" value="1"/>
</dbReference>
<organism evidence="2 3">
    <name type="scientific">Psilocybe cf. subviscida</name>
    <dbReference type="NCBI Taxonomy" id="2480587"/>
    <lineage>
        <taxon>Eukaryota</taxon>
        <taxon>Fungi</taxon>
        <taxon>Dikarya</taxon>
        <taxon>Basidiomycota</taxon>
        <taxon>Agaricomycotina</taxon>
        <taxon>Agaricomycetes</taxon>
        <taxon>Agaricomycetidae</taxon>
        <taxon>Agaricales</taxon>
        <taxon>Agaricineae</taxon>
        <taxon>Strophariaceae</taxon>
        <taxon>Psilocybe</taxon>
    </lineage>
</organism>
<evidence type="ECO:0000313" key="2">
    <source>
        <dbReference type="EMBL" id="KAF5316388.1"/>
    </source>
</evidence>
<dbReference type="PROSITE" id="PS50181">
    <property type="entry name" value="FBOX"/>
    <property type="match status" value="1"/>
</dbReference>
<dbReference type="OrthoDB" id="3172239at2759"/>
<evidence type="ECO:0000259" key="1">
    <source>
        <dbReference type="PROSITE" id="PS50181"/>
    </source>
</evidence>
<dbReference type="Gene3D" id="1.20.1280.50">
    <property type="match status" value="1"/>
</dbReference>
<dbReference type="InterPro" id="IPR001810">
    <property type="entry name" value="F-box_dom"/>
</dbReference>
<dbReference type="Proteomes" id="UP000567179">
    <property type="component" value="Unassembled WGS sequence"/>
</dbReference>
<keyword evidence="3" id="KW-1185">Reference proteome</keyword>
<dbReference type="Gene3D" id="3.80.10.10">
    <property type="entry name" value="Ribonuclease Inhibitor"/>
    <property type="match status" value="1"/>
</dbReference>
<comment type="caution">
    <text evidence="2">The sequence shown here is derived from an EMBL/GenBank/DDBJ whole genome shotgun (WGS) entry which is preliminary data.</text>
</comment>
<dbReference type="Pfam" id="PF12937">
    <property type="entry name" value="F-box-like"/>
    <property type="match status" value="1"/>
</dbReference>
<name>A0A8H5B5G1_9AGAR</name>